<dbReference type="InterPro" id="IPR036388">
    <property type="entry name" value="WH-like_DNA-bd_sf"/>
</dbReference>
<dbReference type="EMBL" id="CP020715">
    <property type="protein sequence ID" value="ARJ04332.1"/>
    <property type="molecule type" value="Genomic_DNA"/>
</dbReference>
<name>A0A1X9LIJ4_9MICO</name>
<sequence length="130" mass="14854">MTQDTATNPLDPVILGHCAAEERTFTREMLTRVGDRWTLVVVAQLRDGPARFTELLTRIEGISHRMLTQTLRCLQRDGMLTRTAYAEVPPRVEYALTPLGRTLLEPLAALIQWSNTHREEVAAHRDDFDR</sequence>
<dbReference type="Pfam" id="PF01638">
    <property type="entry name" value="HxlR"/>
    <property type="match status" value="1"/>
</dbReference>
<dbReference type="KEGG" id="cphy:B5808_03105"/>
<dbReference type="PANTHER" id="PTHR33204">
    <property type="entry name" value="TRANSCRIPTIONAL REGULATOR, MARR FAMILY"/>
    <property type="match status" value="1"/>
</dbReference>
<dbReference type="InterPro" id="IPR002577">
    <property type="entry name" value="HTH_HxlR"/>
</dbReference>
<dbReference type="InterPro" id="IPR036390">
    <property type="entry name" value="WH_DNA-bd_sf"/>
</dbReference>
<accession>A0A1X9LIJ4</accession>
<dbReference type="AlphaFoldDB" id="A0A1X9LIJ4"/>
<keyword evidence="2" id="KW-1185">Reference proteome</keyword>
<dbReference type="RefSeq" id="WP_085018344.1">
    <property type="nucleotide sequence ID" value="NZ_BMHD01000001.1"/>
</dbReference>
<protein>
    <submittedName>
        <fullName evidence="1">Transcriptional regulator</fullName>
    </submittedName>
</protein>
<reference evidence="1 2" key="1">
    <citation type="submission" date="2017-04" db="EMBL/GenBank/DDBJ databases">
        <authorList>
            <person name="Afonso C.L."/>
            <person name="Miller P.J."/>
            <person name="Scott M.A."/>
            <person name="Spackman E."/>
            <person name="Goraichik I."/>
            <person name="Dimitrov K.M."/>
            <person name="Suarez D.L."/>
            <person name="Swayne D.E."/>
        </authorList>
    </citation>
    <scope>NUCLEOTIDE SEQUENCE [LARGE SCALE GENOMIC DNA]</scope>
    <source>
        <strain evidence="2">XA(T)</strain>
    </source>
</reference>
<dbReference type="PANTHER" id="PTHR33204:SF39">
    <property type="entry name" value="TRANSCRIPTIONAL REGULATORY PROTEIN"/>
    <property type="match status" value="1"/>
</dbReference>
<dbReference type="PROSITE" id="PS51118">
    <property type="entry name" value="HTH_HXLR"/>
    <property type="match status" value="1"/>
</dbReference>
<dbReference type="SUPFAM" id="SSF46785">
    <property type="entry name" value="Winged helix' DNA-binding domain"/>
    <property type="match status" value="1"/>
</dbReference>
<dbReference type="STRING" id="1619308.B5808_03105"/>
<evidence type="ECO:0000313" key="2">
    <source>
        <dbReference type="Proteomes" id="UP000192775"/>
    </source>
</evidence>
<proteinExistence type="predicted"/>
<organism evidence="1 2">
    <name type="scientific">Cnuibacter physcomitrellae</name>
    <dbReference type="NCBI Taxonomy" id="1619308"/>
    <lineage>
        <taxon>Bacteria</taxon>
        <taxon>Bacillati</taxon>
        <taxon>Actinomycetota</taxon>
        <taxon>Actinomycetes</taxon>
        <taxon>Micrococcales</taxon>
        <taxon>Microbacteriaceae</taxon>
        <taxon>Cnuibacter</taxon>
    </lineage>
</organism>
<gene>
    <name evidence="1" type="ORF">B5808_03105</name>
</gene>
<evidence type="ECO:0000313" key="1">
    <source>
        <dbReference type="EMBL" id="ARJ04332.1"/>
    </source>
</evidence>
<dbReference type="Proteomes" id="UP000192775">
    <property type="component" value="Chromosome"/>
</dbReference>
<dbReference type="Gene3D" id="1.10.10.10">
    <property type="entry name" value="Winged helix-like DNA-binding domain superfamily/Winged helix DNA-binding domain"/>
    <property type="match status" value="1"/>
</dbReference>